<evidence type="ECO:0000256" key="3">
    <source>
        <dbReference type="ARBA" id="ARBA00022692"/>
    </source>
</evidence>
<organism evidence="7 8">
    <name type="scientific">Bionectria ochroleuca</name>
    <name type="common">Gliocladium roseum</name>
    <dbReference type="NCBI Taxonomy" id="29856"/>
    <lineage>
        <taxon>Eukaryota</taxon>
        <taxon>Fungi</taxon>
        <taxon>Dikarya</taxon>
        <taxon>Ascomycota</taxon>
        <taxon>Pezizomycotina</taxon>
        <taxon>Sordariomycetes</taxon>
        <taxon>Hypocreomycetidae</taxon>
        <taxon>Hypocreales</taxon>
        <taxon>Bionectriaceae</taxon>
        <taxon>Clonostachys</taxon>
    </lineage>
</organism>
<keyword evidence="2" id="KW-0813">Transport</keyword>
<protein>
    <recommendedName>
        <fullName evidence="9">Major facilitator superfamily (MFS) profile domain-containing protein</fullName>
    </recommendedName>
</protein>
<keyword evidence="3 6" id="KW-0812">Transmembrane</keyword>
<comment type="subcellular location">
    <subcellularLocation>
        <location evidence="1">Membrane</location>
        <topology evidence="1">Multi-pass membrane protein</topology>
    </subcellularLocation>
</comment>
<evidence type="ECO:0000313" key="8">
    <source>
        <dbReference type="Proteomes" id="UP000766486"/>
    </source>
</evidence>
<dbReference type="PANTHER" id="PTHR43791:SF70">
    <property type="entry name" value="MAJOR FACILITATOR SUPERFAMILY (MFS) PROFILE DOMAIN-CONTAINING PROTEIN"/>
    <property type="match status" value="1"/>
</dbReference>
<evidence type="ECO:0000256" key="4">
    <source>
        <dbReference type="ARBA" id="ARBA00022989"/>
    </source>
</evidence>
<evidence type="ECO:0000256" key="1">
    <source>
        <dbReference type="ARBA" id="ARBA00004141"/>
    </source>
</evidence>
<sequence length="121" mass="13531">MTSAKDIKREGSVTDGAIEEIMIKDDMTKHDKALALLAENDTEFDPKSAEAQRVLRKIDTRIMPLVLSVYILMLVDKNSLSYANIMGIKQETHLSASQYSWLGSIVYFGYLAGELPVAFLM</sequence>
<keyword evidence="8" id="KW-1185">Reference proteome</keyword>
<dbReference type="Proteomes" id="UP000766486">
    <property type="component" value="Unassembled WGS sequence"/>
</dbReference>
<dbReference type="InterPro" id="IPR036259">
    <property type="entry name" value="MFS_trans_sf"/>
</dbReference>
<evidence type="ECO:0000256" key="5">
    <source>
        <dbReference type="ARBA" id="ARBA00023136"/>
    </source>
</evidence>
<proteinExistence type="predicted"/>
<comment type="caution">
    <text evidence="7">The sequence shown here is derived from an EMBL/GenBank/DDBJ whole genome shotgun (WGS) entry which is preliminary data.</text>
</comment>
<feature type="transmembrane region" description="Helical" evidence="6">
    <location>
        <begin position="62"/>
        <end position="80"/>
    </location>
</feature>
<dbReference type="EMBL" id="CABFNS010000851">
    <property type="protein sequence ID" value="VUC32427.1"/>
    <property type="molecule type" value="Genomic_DNA"/>
</dbReference>
<feature type="transmembrane region" description="Helical" evidence="6">
    <location>
        <begin position="100"/>
        <end position="120"/>
    </location>
</feature>
<name>A0ABY6UN56_BIOOC</name>
<dbReference type="PANTHER" id="PTHR43791">
    <property type="entry name" value="PERMEASE-RELATED"/>
    <property type="match status" value="1"/>
</dbReference>
<evidence type="ECO:0008006" key="9">
    <source>
        <dbReference type="Google" id="ProtNLM"/>
    </source>
</evidence>
<accession>A0ABY6UN56</accession>
<gene>
    <name evidence="7" type="ORF">CLO192961_LOCUS328670</name>
</gene>
<evidence type="ECO:0000256" key="6">
    <source>
        <dbReference type="SAM" id="Phobius"/>
    </source>
</evidence>
<keyword evidence="4 6" id="KW-1133">Transmembrane helix</keyword>
<evidence type="ECO:0000256" key="2">
    <source>
        <dbReference type="ARBA" id="ARBA00022448"/>
    </source>
</evidence>
<keyword evidence="5 6" id="KW-0472">Membrane</keyword>
<evidence type="ECO:0000313" key="7">
    <source>
        <dbReference type="EMBL" id="VUC32427.1"/>
    </source>
</evidence>
<reference evidence="7 8" key="1">
    <citation type="submission" date="2019-06" db="EMBL/GenBank/DDBJ databases">
        <authorList>
            <person name="Broberg M."/>
        </authorList>
    </citation>
    <scope>NUCLEOTIDE SEQUENCE [LARGE SCALE GENOMIC DNA]</scope>
</reference>
<dbReference type="Gene3D" id="1.20.1250.20">
    <property type="entry name" value="MFS general substrate transporter like domains"/>
    <property type="match status" value="1"/>
</dbReference>
<dbReference type="SUPFAM" id="SSF103473">
    <property type="entry name" value="MFS general substrate transporter"/>
    <property type="match status" value="1"/>
</dbReference>